<keyword evidence="1" id="KW-0472">Membrane</keyword>
<proteinExistence type="predicted"/>
<keyword evidence="1" id="KW-1133">Transmembrane helix</keyword>
<gene>
    <name evidence="2" type="ORF">BQ4739_LOCUS6815</name>
</gene>
<reference evidence="2 3" key="1">
    <citation type="submission" date="2016-10" db="EMBL/GenBank/DDBJ databases">
        <authorList>
            <person name="Cai Z."/>
        </authorList>
    </citation>
    <scope>NUCLEOTIDE SEQUENCE [LARGE SCALE GENOMIC DNA]</scope>
</reference>
<feature type="transmembrane region" description="Helical" evidence="1">
    <location>
        <begin position="79"/>
        <end position="99"/>
    </location>
</feature>
<evidence type="ECO:0000313" key="3">
    <source>
        <dbReference type="Proteomes" id="UP000256970"/>
    </source>
</evidence>
<dbReference type="AlphaFoldDB" id="A0A383VND2"/>
<keyword evidence="1" id="KW-0812">Transmembrane</keyword>
<keyword evidence="3" id="KW-1185">Reference proteome</keyword>
<dbReference type="EMBL" id="FNXT01000700">
    <property type="protein sequence ID" value="SZX66400.1"/>
    <property type="molecule type" value="Genomic_DNA"/>
</dbReference>
<organism evidence="2 3">
    <name type="scientific">Tetradesmus obliquus</name>
    <name type="common">Green alga</name>
    <name type="synonym">Acutodesmus obliquus</name>
    <dbReference type="NCBI Taxonomy" id="3088"/>
    <lineage>
        <taxon>Eukaryota</taxon>
        <taxon>Viridiplantae</taxon>
        <taxon>Chlorophyta</taxon>
        <taxon>core chlorophytes</taxon>
        <taxon>Chlorophyceae</taxon>
        <taxon>CS clade</taxon>
        <taxon>Sphaeropleales</taxon>
        <taxon>Scenedesmaceae</taxon>
        <taxon>Tetradesmus</taxon>
    </lineage>
</organism>
<evidence type="ECO:0000256" key="1">
    <source>
        <dbReference type="SAM" id="Phobius"/>
    </source>
</evidence>
<accession>A0A383VND2</accession>
<evidence type="ECO:0000313" key="2">
    <source>
        <dbReference type="EMBL" id="SZX66400.1"/>
    </source>
</evidence>
<name>A0A383VND2_TETOB</name>
<dbReference type="Proteomes" id="UP000256970">
    <property type="component" value="Unassembled WGS sequence"/>
</dbReference>
<sequence length="123" mass="13104">MQCLTRAGVSLGSCTSLQASRQPCQASTSSRVLQLQPVLARRSIAAAPRAVKDEQAELDRIVKEANQGDMWDNELVGNALKVALVAGIVAVAVFIGNLGEPMAENAIKSFPTPADYEAYEESK</sequence>
<protein>
    <submittedName>
        <fullName evidence="2">Uncharacterized protein</fullName>
    </submittedName>
</protein>